<accession>L7MA21</accession>
<dbReference type="AlphaFoldDB" id="L7MA21"/>
<keyword evidence="1" id="KW-0732">Signal</keyword>
<feature type="signal peptide" evidence="1">
    <location>
        <begin position="1"/>
        <end position="25"/>
    </location>
</feature>
<dbReference type="InterPro" id="IPR036880">
    <property type="entry name" value="Kunitz_BPTI_sf"/>
</dbReference>
<dbReference type="Gene3D" id="4.10.410.10">
    <property type="entry name" value="Pancreatic trypsin inhibitor Kunitz domain"/>
    <property type="match status" value="1"/>
</dbReference>
<reference evidence="2" key="1">
    <citation type="submission" date="2012-11" db="EMBL/GenBank/DDBJ databases">
        <authorList>
            <person name="Lucero-Rivera Y.E."/>
            <person name="Tovar-Ramirez D."/>
        </authorList>
    </citation>
    <scope>NUCLEOTIDE SEQUENCE</scope>
    <source>
        <tissue evidence="2">Salivary gland</tissue>
    </source>
</reference>
<evidence type="ECO:0000256" key="1">
    <source>
        <dbReference type="SAM" id="SignalP"/>
    </source>
</evidence>
<dbReference type="GO" id="GO:0004867">
    <property type="term" value="F:serine-type endopeptidase inhibitor activity"/>
    <property type="evidence" value="ECO:0007669"/>
    <property type="project" value="InterPro"/>
</dbReference>
<sequence length="181" mass="19997">MIHFLIALAASPALMTLLLIGQVVGDGVENNSPATTCESPSEPFYNNISDKNLVILYVYNKSSCLCEDTLIERGRNHTFPTLFSCVSTCHTGQGSPYCVGDPVGAVNDNAPFNETDYEPPFDEPYEAFFYNVTTMQCENYTAFGTAPYGENVTNFFSLREMCQEVCSGFNITTIYGNYTTK</sequence>
<evidence type="ECO:0000313" key="2">
    <source>
        <dbReference type="EMBL" id="JAA60707.1"/>
    </source>
</evidence>
<proteinExistence type="evidence at transcript level"/>
<feature type="chain" id="PRO_5003981970" evidence="1">
    <location>
        <begin position="26"/>
        <end position="181"/>
    </location>
</feature>
<dbReference type="EMBL" id="GACK01004327">
    <property type="protein sequence ID" value="JAA60707.1"/>
    <property type="molecule type" value="mRNA"/>
</dbReference>
<reference evidence="2" key="2">
    <citation type="journal article" date="2015" name="J. Proteomics">
        <title>Sexual differences in the sialomes of the zebra tick, Rhipicephalus pulchellus.</title>
        <authorList>
            <person name="Tan A.W."/>
            <person name="Francischetti I.M."/>
            <person name="Slovak M."/>
            <person name="Kini R.M."/>
            <person name="Ribeiro J.M."/>
        </authorList>
    </citation>
    <scope>NUCLEOTIDE SEQUENCE</scope>
    <source>
        <tissue evidence="2">Salivary gland</tissue>
    </source>
</reference>
<organism evidence="2">
    <name type="scientific">Rhipicephalus pulchellus</name>
    <name type="common">Yellow backed tick</name>
    <name type="synonym">Dermacentor pulchellus</name>
    <dbReference type="NCBI Taxonomy" id="72859"/>
    <lineage>
        <taxon>Eukaryota</taxon>
        <taxon>Metazoa</taxon>
        <taxon>Ecdysozoa</taxon>
        <taxon>Arthropoda</taxon>
        <taxon>Chelicerata</taxon>
        <taxon>Arachnida</taxon>
        <taxon>Acari</taxon>
        <taxon>Parasitiformes</taxon>
        <taxon>Ixodida</taxon>
        <taxon>Ixodoidea</taxon>
        <taxon>Ixodidae</taxon>
        <taxon>Rhipicephalinae</taxon>
        <taxon>Rhipicephalus</taxon>
        <taxon>Rhipicephalus</taxon>
    </lineage>
</organism>
<protein>
    <submittedName>
        <fullName evidence="2">Putative monolaris</fullName>
    </submittedName>
</protein>
<name>L7MA21_RHIPC</name>